<evidence type="ECO:0000313" key="2">
    <source>
        <dbReference type="Proteomes" id="UP000190460"/>
    </source>
</evidence>
<evidence type="ECO:0000313" key="1">
    <source>
        <dbReference type="EMBL" id="SKA70487.1"/>
    </source>
</evidence>
<dbReference type="InterPro" id="IPR019734">
    <property type="entry name" value="TPR_rpt"/>
</dbReference>
<dbReference type="STRING" id="92487.SAMN02745130_00747"/>
<dbReference type="Proteomes" id="UP000190460">
    <property type="component" value="Unassembled WGS sequence"/>
</dbReference>
<organism evidence="1 2">
    <name type="scientific">Thiothrix eikelboomii</name>
    <dbReference type="NCBI Taxonomy" id="92487"/>
    <lineage>
        <taxon>Bacteria</taxon>
        <taxon>Pseudomonadati</taxon>
        <taxon>Pseudomonadota</taxon>
        <taxon>Gammaproteobacteria</taxon>
        <taxon>Thiotrichales</taxon>
        <taxon>Thiotrichaceae</taxon>
        <taxon>Thiothrix</taxon>
    </lineage>
</organism>
<keyword evidence="2" id="KW-1185">Reference proteome</keyword>
<dbReference type="OrthoDB" id="5623591at2"/>
<dbReference type="InterPro" id="IPR011990">
    <property type="entry name" value="TPR-like_helical_dom_sf"/>
</dbReference>
<protein>
    <submittedName>
        <fullName evidence="1">Tetratricopeptide repeat-containing protein</fullName>
    </submittedName>
</protein>
<proteinExistence type="predicted"/>
<dbReference type="PANTHER" id="PTHR26312">
    <property type="entry name" value="TETRATRICOPEPTIDE REPEAT PROTEIN 5"/>
    <property type="match status" value="1"/>
</dbReference>
<accession>A0A1T4VZV9</accession>
<sequence>FLANQKQDYAQAEVMYQRAVEADPKNANLLGIYANFMATYKSDLEQADQLFNKAIQTAPEHPNILGNYAKFLFATDQKDKARQCLEKAESQPDLEPDLQVELAFYRYAHCQPYALAPLKQQLQSGSRSIGWDLTDNVQVACADLHPHPKLLTAIAQVISGEQDIATLDQYPEWTETP</sequence>
<dbReference type="EMBL" id="FUYB01000002">
    <property type="protein sequence ID" value="SKA70487.1"/>
    <property type="molecule type" value="Genomic_DNA"/>
</dbReference>
<dbReference type="SUPFAM" id="SSF48452">
    <property type="entry name" value="TPR-like"/>
    <property type="match status" value="1"/>
</dbReference>
<reference evidence="1 2" key="1">
    <citation type="submission" date="2017-02" db="EMBL/GenBank/DDBJ databases">
        <authorList>
            <person name="Peterson S.W."/>
        </authorList>
    </citation>
    <scope>NUCLEOTIDE SEQUENCE [LARGE SCALE GENOMIC DNA]</scope>
    <source>
        <strain evidence="1 2">ATCC 49788</strain>
    </source>
</reference>
<dbReference type="Pfam" id="PF13181">
    <property type="entry name" value="TPR_8"/>
    <property type="match status" value="1"/>
</dbReference>
<feature type="non-terminal residue" evidence="1">
    <location>
        <position position="1"/>
    </location>
</feature>
<gene>
    <name evidence="1" type="ORF">SAMN02745130_00747</name>
</gene>
<dbReference type="Pfam" id="PF14559">
    <property type="entry name" value="TPR_19"/>
    <property type="match status" value="1"/>
</dbReference>
<dbReference type="Gene3D" id="1.25.40.10">
    <property type="entry name" value="Tetratricopeptide repeat domain"/>
    <property type="match status" value="1"/>
</dbReference>
<dbReference type="RefSeq" id="WP_159448562.1">
    <property type="nucleotide sequence ID" value="NZ_FUYB01000002.1"/>
</dbReference>
<dbReference type="PANTHER" id="PTHR26312:SF222">
    <property type="entry name" value="EXPRESSED PROTEIN"/>
    <property type="match status" value="1"/>
</dbReference>
<dbReference type="AlphaFoldDB" id="A0A1T4VZV9"/>
<name>A0A1T4VZV9_9GAMM</name>